<protein>
    <recommendedName>
        <fullName evidence="3">ATP-dependent Zn protease</fullName>
    </recommendedName>
</protein>
<reference evidence="1 2" key="1">
    <citation type="submission" date="2018-08" db="EMBL/GenBank/DDBJ databases">
        <title>Linezolid Resistance in Mycobacterium abscessus: MIC Distribution and Comprehensive Investigation of Resistance Mechanisms.</title>
        <authorList>
            <person name="Ye M."/>
            <person name="Xu L."/>
            <person name="Zou Y."/>
            <person name="Li B."/>
            <person name="Guo Q."/>
            <person name="Zhang Y."/>
            <person name="Zhan M."/>
            <person name="Xu B."/>
            <person name="Yu F."/>
            <person name="Zhang Z."/>
            <person name="Chu H."/>
        </authorList>
    </citation>
    <scope>NUCLEOTIDE SEQUENCE [LARGE SCALE GENOMIC DNA]</scope>
    <source>
        <strain evidence="1 2">G143</strain>
    </source>
</reference>
<evidence type="ECO:0000313" key="1">
    <source>
        <dbReference type="EMBL" id="RIT33879.1"/>
    </source>
</evidence>
<sequence>MTFVLPDPLPQGAAELDALRTRACRELEVFKARQAASHKFSMQDVQRAEYLLSSRDKIDAVNAARMAHHEAGHAVLAVLVGGQVACAEVFPTGQTDDKGKDGYCQYIPPNLAVKQHEHLIAAAGAAAEAIWEHGPRATAQQADQRLIGSDAKFLRHCALAAGAGRTVSPITEVLPLVARCWPAIESLAARLSRHEQVSHKHVVKALGLSHDYTLHPFELNNIRSGLRAVPNQRDVK</sequence>
<evidence type="ECO:0000313" key="2">
    <source>
        <dbReference type="Proteomes" id="UP000284557"/>
    </source>
</evidence>
<dbReference type="AlphaFoldDB" id="A0ABD7HJC2"/>
<proteinExistence type="predicted"/>
<organism evidence="1 2">
    <name type="scientific">Mycobacteroides abscessus</name>
    <dbReference type="NCBI Taxonomy" id="36809"/>
    <lineage>
        <taxon>Bacteria</taxon>
        <taxon>Bacillati</taxon>
        <taxon>Actinomycetota</taxon>
        <taxon>Actinomycetes</taxon>
        <taxon>Mycobacteriales</taxon>
        <taxon>Mycobacteriaceae</taxon>
        <taxon>Mycobacteroides</taxon>
    </lineage>
</organism>
<accession>A0ABD7HJC2</accession>
<comment type="caution">
    <text evidence="1">The sequence shown here is derived from an EMBL/GenBank/DDBJ whole genome shotgun (WGS) entry which is preliminary data.</text>
</comment>
<gene>
    <name evidence="1" type="ORF">D2E76_21045</name>
</gene>
<dbReference type="EMBL" id="QXBN01000018">
    <property type="protein sequence ID" value="RIT33879.1"/>
    <property type="molecule type" value="Genomic_DNA"/>
</dbReference>
<dbReference type="SUPFAM" id="SSF140990">
    <property type="entry name" value="FtsH protease domain-like"/>
    <property type="match status" value="1"/>
</dbReference>
<dbReference type="RefSeq" id="WP_100521927.1">
    <property type="nucleotide sequence ID" value="NZ_QXAD01000001.1"/>
</dbReference>
<dbReference type="InterPro" id="IPR037219">
    <property type="entry name" value="Peptidase_M41-like"/>
</dbReference>
<name>A0ABD7HJC2_9MYCO</name>
<dbReference type="Proteomes" id="UP000284557">
    <property type="component" value="Unassembled WGS sequence"/>
</dbReference>
<dbReference type="Gene3D" id="1.20.58.760">
    <property type="entry name" value="Peptidase M41"/>
    <property type="match status" value="1"/>
</dbReference>
<evidence type="ECO:0008006" key="3">
    <source>
        <dbReference type="Google" id="ProtNLM"/>
    </source>
</evidence>